<organism evidence="3 4">
    <name type="scientific">Immersiella caudata</name>
    <dbReference type="NCBI Taxonomy" id="314043"/>
    <lineage>
        <taxon>Eukaryota</taxon>
        <taxon>Fungi</taxon>
        <taxon>Dikarya</taxon>
        <taxon>Ascomycota</taxon>
        <taxon>Pezizomycotina</taxon>
        <taxon>Sordariomycetes</taxon>
        <taxon>Sordariomycetidae</taxon>
        <taxon>Sordariales</taxon>
        <taxon>Lasiosphaeriaceae</taxon>
        <taxon>Immersiella</taxon>
    </lineage>
</organism>
<dbReference type="InterPro" id="IPR010730">
    <property type="entry name" value="HET"/>
</dbReference>
<gene>
    <name evidence="3" type="ORF">B0T14DRAFT_569325</name>
</gene>
<dbReference type="EMBL" id="JAULSU010000006">
    <property type="protein sequence ID" value="KAK0613254.1"/>
    <property type="molecule type" value="Genomic_DNA"/>
</dbReference>
<dbReference type="PANTHER" id="PTHR24148">
    <property type="entry name" value="ANKYRIN REPEAT DOMAIN-CONTAINING PROTEIN 39 HOMOLOG-RELATED"/>
    <property type="match status" value="1"/>
</dbReference>
<dbReference type="InterPro" id="IPR052895">
    <property type="entry name" value="HetReg/Transcr_Mod"/>
</dbReference>
<dbReference type="PANTHER" id="PTHR24148:SF64">
    <property type="entry name" value="HETEROKARYON INCOMPATIBILITY DOMAIN-CONTAINING PROTEIN"/>
    <property type="match status" value="1"/>
</dbReference>
<keyword evidence="4" id="KW-1185">Reference proteome</keyword>
<dbReference type="Pfam" id="PF06985">
    <property type="entry name" value="HET"/>
    <property type="match status" value="1"/>
</dbReference>
<dbReference type="Proteomes" id="UP001175000">
    <property type="component" value="Unassembled WGS sequence"/>
</dbReference>
<proteinExistence type="predicted"/>
<name>A0AA39WD89_9PEZI</name>
<evidence type="ECO:0000313" key="3">
    <source>
        <dbReference type="EMBL" id="KAK0613254.1"/>
    </source>
</evidence>
<feature type="region of interest" description="Disordered" evidence="1">
    <location>
        <begin position="584"/>
        <end position="661"/>
    </location>
</feature>
<evidence type="ECO:0000256" key="1">
    <source>
        <dbReference type="SAM" id="MobiDB-lite"/>
    </source>
</evidence>
<reference evidence="3" key="1">
    <citation type="submission" date="2023-06" db="EMBL/GenBank/DDBJ databases">
        <title>Genome-scale phylogeny and comparative genomics of the fungal order Sordariales.</title>
        <authorList>
            <consortium name="Lawrence Berkeley National Laboratory"/>
            <person name="Hensen N."/>
            <person name="Bonometti L."/>
            <person name="Westerberg I."/>
            <person name="Brannstrom I.O."/>
            <person name="Guillou S."/>
            <person name="Cros-Aarteil S."/>
            <person name="Calhoun S."/>
            <person name="Haridas S."/>
            <person name="Kuo A."/>
            <person name="Mondo S."/>
            <person name="Pangilinan J."/>
            <person name="Riley R."/>
            <person name="Labutti K."/>
            <person name="Andreopoulos B."/>
            <person name="Lipzen A."/>
            <person name="Chen C."/>
            <person name="Yanf M."/>
            <person name="Daum C."/>
            <person name="Ng V."/>
            <person name="Clum A."/>
            <person name="Steindorff A."/>
            <person name="Ohm R."/>
            <person name="Martin F."/>
            <person name="Silar P."/>
            <person name="Natvig D."/>
            <person name="Lalanne C."/>
            <person name="Gautier V."/>
            <person name="Ament-Velasquez S.L."/>
            <person name="Kruys A."/>
            <person name="Hutchinson M.I."/>
            <person name="Powell A.J."/>
            <person name="Barry K."/>
            <person name="Miller A.N."/>
            <person name="Grigoriev I.V."/>
            <person name="Debuchy R."/>
            <person name="Gladieux P."/>
            <person name="Thoren M.H."/>
            <person name="Johannesson H."/>
        </authorList>
    </citation>
    <scope>NUCLEOTIDE SEQUENCE</scope>
    <source>
        <strain evidence="3">CBS 606.72</strain>
    </source>
</reference>
<accession>A0AA39WD89</accession>
<comment type="caution">
    <text evidence="3">The sequence shown here is derived from an EMBL/GenBank/DDBJ whole genome shotgun (WGS) entry which is preliminary data.</text>
</comment>
<evidence type="ECO:0000313" key="4">
    <source>
        <dbReference type="Proteomes" id="UP001175000"/>
    </source>
</evidence>
<protein>
    <recommendedName>
        <fullName evidence="2">Heterokaryon incompatibility domain-containing protein</fullName>
    </recommendedName>
</protein>
<feature type="compositionally biased region" description="Acidic residues" evidence="1">
    <location>
        <begin position="584"/>
        <end position="652"/>
    </location>
</feature>
<evidence type="ECO:0000259" key="2">
    <source>
        <dbReference type="Pfam" id="PF06985"/>
    </source>
</evidence>
<feature type="domain" description="Heterokaryon incompatibility" evidence="2">
    <location>
        <begin position="80"/>
        <end position="246"/>
    </location>
</feature>
<dbReference type="AlphaFoldDB" id="A0AA39WD89"/>
<sequence length="736" mass="84007">METDDKGHALSMIARQLNDSIISLLVDLQGETDTLHKRPLRFIENLECLLAPQHPRSAISTTVDVRRGTQTINATQDHRYVALSWTWEATAHENETAGSYHVQKRQGHEFEESKVRDCIFDRIFHYMRSIGVDRLWIDQHCIVQDTQDCKDARCMEHEACAEKREGMAVMDLVYAKSEHPVGLLGRPIASERELRHLYRLLRGKLTKGEESQLQLSVPIQTAWAVVSTLRKITDDDWWQRAWVFQENYKGGINMKLLIRNSDDLEPVKTILESRHRNPAFGNVRGELCIRSVDFFEQATRLCSAFEARIAKRGRIFKPRGLPSIKTMNTTIRNILDRAGRYKILLNSSEPMTPRIISDLYKKEITQKWDLLSIAANSCGYAIRLNGCELKNRKASLGLSILAQCLLNGEVLHNGRPTNARVARMTVPEYLKHAAFSGFDKRSLTFKKSCRFINPSLSRAGIQTEGHLWKLYKVIQTRSWRSSRARVDTLEGRLEDLQRRSLSYLAWWLGKRGHRDLAGSIRDFLSRDAWLAVMPDDASFADDYMLAMAEEIADAIGNGKPLILGLLWEPDNRRRPYMAFFVWDDDGGEDIGSGEEDEEEEDDDDVDDEDEDIGSGEEDEEEDDDDDDDDEVDEGYEEGSEGDDDDENDDEDSNAPGLFAFTASRPEVVSSEEMDLNDLDRHVSFQVDLQRGSASDGLGDAPVLRIQRWLPGLCFFRDMPRQEVVFPWPKDLASISP</sequence>